<protein>
    <submittedName>
        <fullName evidence="1">Os03g0190400 protein</fullName>
    </submittedName>
</protein>
<reference evidence="1 2" key="3">
    <citation type="journal article" date="2013" name="Rice">
        <title>Improvement of the Oryza sativa Nipponbare reference genome using next generation sequence and optical map data.</title>
        <authorList>
            <person name="Kawahara Y."/>
            <person name="de la Bastide M."/>
            <person name="Hamilton J.P."/>
            <person name="Kanamori H."/>
            <person name="McCombie W.R."/>
            <person name="Ouyang S."/>
            <person name="Schwartz D.C."/>
            <person name="Tanaka T."/>
            <person name="Wu J."/>
            <person name="Zhou S."/>
            <person name="Childs K.L."/>
            <person name="Davidson R.M."/>
            <person name="Lin H."/>
            <person name="Quesada-Ocampo L."/>
            <person name="Vaillancourt B."/>
            <person name="Sakai H."/>
            <person name="Lee S.S."/>
            <person name="Kim J."/>
            <person name="Numa H."/>
            <person name="Itoh T."/>
            <person name="Buell C.R."/>
            <person name="Matsumoto T."/>
        </authorList>
    </citation>
    <scope>NUCLEOTIDE SEQUENCE [LARGE SCALE GENOMIC DNA]</scope>
    <source>
        <strain evidence="2">cv. Nipponbare</strain>
    </source>
</reference>
<dbReference type="PaxDb" id="39947-A0A0P0VUB9"/>
<reference evidence="2" key="1">
    <citation type="journal article" date="2005" name="Nature">
        <title>The map-based sequence of the rice genome.</title>
        <authorList>
            <consortium name="International rice genome sequencing project (IRGSP)"/>
            <person name="Matsumoto T."/>
            <person name="Wu J."/>
            <person name="Kanamori H."/>
            <person name="Katayose Y."/>
            <person name="Fujisawa M."/>
            <person name="Namiki N."/>
            <person name="Mizuno H."/>
            <person name="Yamamoto K."/>
            <person name="Antonio B.A."/>
            <person name="Baba T."/>
            <person name="Sakata K."/>
            <person name="Nagamura Y."/>
            <person name="Aoki H."/>
            <person name="Arikawa K."/>
            <person name="Arita K."/>
            <person name="Bito T."/>
            <person name="Chiden Y."/>
            <person name="Fujitsuka N."/>
            <person name="Fukunaka R."/>
            <person name="Hamada M."/>
            <person name="Harada C."/>
            <person name="Hayashi A."/>
            <person name="Hijishita S."/>
            <person name="Honda M."/>
            <person name="Hosokawa S."/>
            <person name="Ichikawa Y."/>
            <person name="Idonuma A."/>
            <person name="Iijima M."/>
            <person name="Ikeda M."/>
            <person name="Ikeno M."/>
            <person name="Ito K."/>
            <person name="Ito S."/>
            <person name="Ito T."/>
            <person name="Ito Y."/>
            <person name="Ito Y."/>
            <person name="Iwabuchi A."/>
            <person name="Kamiya K."/>
            <person name="Karasawa W."/>
            <person name="Kurita K."/>
            <person name="Katagiri S."/>
            <person name="Kikuta A."/>
            <person name="Kobayashi H."/>
            <person name="Kobayashi N."/>
            <person name="Machita K."/>
            <person name="Maehara T."/>
            <person name="Masukawa M."/>
            <person name="Mizubayashi T."/>
            <person name="Mukai Y."/>
            <person name="Nagasaki H."/>
            <person name="Nagata Y."/>
            <person name="Naito S."/>
            <person name="Nakashima M."/>
            <person name="Nakama Y."/>
            <person name="Nakamichi Y."/>
            <person name="Nakamura M."/>
            <person name="Meguro A."/>
            <person name="Negishi M."/>
            <person name="Ohta I."/>
            <person name="Ohta T."/>
            <person name="Okamoto M."/>
            <person name="Ono N."/>
            <person name="Saji S."/>
            <person name="Sakaguchi M."/>
            <person name="Sakai K."/>
            <person name="Shibata M."/>
            <person name="Shimokawa T."/>
            <person name="Song J."/>
            <person name="Takazaki Y."/>
            <person name="Terasawa K."/>
            <person name="Tsugane M."/>
            <person name="Tsuji K."/>
            <person name="Ueda S."/>
            <person name="Waki K."/>
            <person name="Yamagata H."/>
            <person name="Yamamoto M."/>
            <person name="Yamamoto S."/>
            <person name="Yamane H."/>
            <person name="Yoshiki S."/>
            <person name="Yoshihara R."/>
            <person name="Yukawa K."/>
            <person name="Zhong H."/>
            <person name="Yano M."/>
            <person name="Yuan Q."/>
            <person name="Ouyang S."/>
            <person name="Liu J."/>
            <person name="Jones K.M."/>
            <person name="Gansberger K."/>
            <person name="Moffat K."/>
            <person name="Hill J."/>
            <person name="Bera J."/>
            <person name="Fadrosh D."/>
            <person name="Jin S."/>
            <person name="Johri S."/>
            <person name="Kim M."/>
            <person name="Overton L."/>
            <person name="Reardon M."/>
            <person name="Tsitrin T."/>
            <person name="Vuong H."/>
            <person name="Weaver B."/>
            <person name="Ciecko A."/>
            <person name="Tallon L."/>
            <person name="Jackson J."/>
            <person name="Pai G."/>
            <person name="Aken S.V."/>
            <person name="Utterback T."/>
            <person name="Reidmuller S."/>
            <person name="Feldblyum T."/>
            <person name="Hsiao J."/>
            <person name="Zismann V."/>
            <person name="Iobst S."/>
            <person name="de Vazeille A.R."/>
            <person name="Buell C.R."/>
            <person name="Ying K."/>
            <person name="Li Y."/>
            <person name="Lu T."/>
            <person name="Huang Y."/>
            <person name="Zhao Q."/>
            <person name="Feng Q."/>
            <person name="Zhang L."/>
            <person name="Zhu J."/>
            <person name="Weng Q."/>
            <person name="Mu J."/>
            <person name="Lu Y."/>
            <person name="Fan D."/>
            <person name="Liu Y."/>
            <person name="Guan J."/>
            <person name="Zhang Y."/>
            <person name="Yu S."/>
            <person name="Liu X."/>
            <person name="Zhang Y."/>
            <person name="Hong G."/>
            <person name="Han B."/>
            <person name="Choisne N."/>
            <person name="Demange N."/>
            <person name="Orjeda G."/>
            <person name="Samain S."/>
            <person name="Cattolico L."/>
            <person name="Pelletier E."/>
            <person name="Couloux A."/>
            <person name="Segurens B."/>
            <person name="Wincker P."/>
            <person name="D'Hont A."/>
            <person name="Scarpelli C."/>
            <person name="Weissenbach J."/>
            <person name="Salanoubat M."/>
            <person name="Quetier F."/>
            <person name="Yu Y."/>
            <person name="Kim H.R."/>
            <person name="Rambo T."/>
            <person name="Currie J."/>
            <person name="Collura K."/>
            <person name="Luo M."/>
            <person name="Yang T."/>
            <person name="Ammiraju J.S.S."/>
            <person name="Engler F."/>
            <person name="Soderlund C."/>
            <person name="Wing R.A."/>
            <person name="Palmer L.E."/>
            <person name="de la Bastide M."/>
            <person name="Spiegel L."/>
            <person name="Nascimento L."/>
            <person name="Zutavern T."/>
            <person name="O'Shaughnessy A."/>
            <person name="Dike S."/>
            <person name="Dedhia N."/>
            <person name="Preston R."/>
            <person name="Balija V."/>
            <person name="McCombie W.R."/>
            <person name="Chow T."/>
            <person name="Chen H."/>
            <person name="Chung M."/>
            <person name="Chen C."/>
            <person name="Shaw J."/>
            <person name="Wu H."/>
            <person name="Hsiao K."/>
            <person name="Chao Y."/>
            <person name="Chu M."/>
            <person name="Cheng C."/>
            <person name="Hour A."/>
            <person name="Lee P."/>
            <person name="Lin S."/>
            <person name="Lin Y."/>
            <person name="Liou J."/>
            <person name="Liu S."/>
            <person name="Hsing Y."/>
            <person name="Raghuvanshi S."/>
            <person name="Mohanty A."/>
            <person name="Bharti A.K."/>
            <person name="Gaur A."/>
            <person name="Gupta V."/>
            <person name="Kumar D."/>
            <person name="Ravi V."/>
            <person name="Vij S."/>
            <person name="Kapur A."/>
            <person name="Khurana P."/>
            <person name="Khurana P."/>
            <person name="Khurana J.P."/>
            <person name="Tyagi A.K."/>
            <person name="Gaikwad K."/>
            <person name="Singh A."/>
            <person name="Dalal V."/>
            <person name="Srivastava S."/>
            <person name="Dixit A."/>
            <person name="Pal A.K."/>
            <person name="Ghazi I.A."/>
            <person name="Yadav M."/>
            <person name="Pandit A."/>
            <person name="Bhargava A."/>
            <person name="Sureshbabu K."/>
            <person name="Batra K."/>
            <person name="Sharma T.R."/>
            <person name="Mohapatra T."/>
            <person name="Singh N.K."/>
            <person name="Messing J."/>
            <person name="Nelson A.B."/>
            <person name="Fuks G."/>
            <person name="Kavchok S."/>
            <person name="Keizer G."/>
            <person name="Linton E."/>
            <person name="Llaca V."/>
            <person name="Song R."/>
            <person name="Tanyolac B."/>
            <person name="Young S."/>
            <person name="Ho-Il K."/>
            <person name="Hahn J.H."/>
            <person name="Sangsakoo G."/>
            <person name="Vanavichit A."/>
            <person name="de Mattos Luiz.A.T."/>
            <person name="Zimmer P.D."/>
            <person name="Malone G."/>
            <person name="Dellagostin O."/>
            <person name="de Oliveira A.C."/>
            <person name="Bevan M."/>
            <person name="Bancroft I."/>
            <person name="Minx P."/>
            <person name="Cordum H."/>
            <person name="Wilson R."/>
            <person name="Cheng Z."/>
            <person name="Jin W."/>
            <person name="Jiang J."/>
            <person name="Leong S.A."/>
            <person name="Iwama H."/>
            <person name="Gojobori T."/>
            <person name="Itoh T."/>
            <person name="Niimura Y."/>
            <person name="Fujii Y."/>
            <person name="Habara T."/>
            <person name="Sakai H."/>
            <person name="Sato Y."/>
            <person name="Wilson G."/>
            <person name="Kumar K."/>
            <person name="McCouch S."/>
            <person name="Juretic N."/>
            <person name="Hoen D."/>
            <person name="Wright S."/>
            <person name="Bruskiewich R."/>
            <person name="Bureau T."/>
            <person name="Miyao A."/>
            <person name="Hirochika H."/>
            <person name="Nishikawa T."/>
            <person name="Kadowaki K."/>
            <person name="Sugiura M."/>
            <person name="Burr B."/>
            <person name="Sasaki T."/>
        </authorList>
    </citation>
    <scope>NUCLEOTIDE SEQUENCE [LARGE SCALE GENOMIC DNA]</scope>
    <source>
        <strain evidence="2">cv. Nipponbare</strain>
    </source>
</reference>
<gene>
    <name evidence="1" type="ordered locus">Os03g0190400</name>
    <name evidence="1" type="ORF">OSNPB_030190400</name>
</gene>
<sequence length="236" mass="25082">MRLPDRLTARRLENGEITGMTVSPIPDMCATDEDVVSVCMMLFALMASPAMRRRAWAGNLPPNDEGSPISVQCGRAVSSSSSSCSTMHSSLALNGLSTRLFTHALTRSSDVASDENAIHWFGMGSWPTAIPLFLTSAVAAPASSVSDAYPSCRCSADGTAAGTVAAGRCRFRWLRRSSLHHSFRLRDGSTWLDEHFFSMTWSALHVVFTDAAGLSSGAPTGVAVAEPPAGKAMRSP</sequence>
<organism evidence="1 2">
    <name type="scientific">Oryza sativa subsp. japonica</name>
    <name type="common">Rice</name>
    <dbReference type="NCBI Taxonomy" id="39947"/>
    <lineage>
        <taxon>Eukaryota</taxon>
        <taxon>Viridiplantae</taxon>
        <taxon>Streptophyta</taxon>
        <taxon>Embryophyta</taxon>
        <taxon>Tracheophyta</taxon>
        <taxon>Spermatophyta</taxon>
        <taxon>Magnoliopsida</taxon>
        <taxon>Liliopsida</taxon>
        <taxon>Poales</taxon>
        <taxon>Poaceae</taxon>
        <taxon>BOP clade</taxon>
        <taxon>Oryzoideae</taxon>
        <taxon>Oryzeae</taxon>
        <taxon>Oryzinae</taxon>
        <taxon>Oryza</taxon>
        <taxon>Oryza sativa</taxon>
    </lineage>
</organism>
<name>A0A0P0VUB9_ORYSJ</name>
<evidence type="ECO:0000313" key="2">
    <source>
        <dbReference type="Proteomes" id="UP000059680"/>
    </source>
</evidence>
<dbReference type="AlphaFoldDB" id="A0A0P0VUB9"/>
<dbReference type="Proteomes" id="UP000059680">
    <property type="component" value="Chromosome 3"/>
</dbReference>
<dbReference type="Gramene" id="Os03t0190400-01">
    <property type="protein sequence ID" value="Os03t0190400-01"/>
    <property type="gene ID" value="Os03g0190400"/>
</dbReference>
<evidence type="ECO:0000313" key="1">
    <source>
        <dbReference type="EMBL" id="BAS82712.1"/>
    </source>
</evidence>
<accession>A0A0P0VUB9</accession>
<dbReference type="InParanoid" id="A0A0P0VUB9"/>
<reference evidence="1 2" key="2">
    <citation type="journal article" date="2013" name="Plant Cell Physiol.">
        <title>Rice Annotation Project Database (RAP-DB): an integrative and interactive database for rice genomics.</title>
        <authorList>
            <person name="Sakai H."/>
            <person name="Lee S.S."/>
            <person name="Tanaka T."/>
            <person name="Numa H."/>
            <person name="Kim J."/>
            <person name="Kawahara Y."/>
            <person name="Wakimoto H."/>
            <person name="Yang C.C."/>
            <person name="Iwamoto M."/>
            <person name="Abe T."/>
            <person name="Yamada Y."/>
            <person name="Muto A."/>
            <person name="Inokuchi H."/>
            <person name="Ikemura T."/>
            <person name="Matsumoto T."/>
            <person name="Sasaki T."/>
            <person name="Itoh T."/>
        </authorList>
    </citation>
    <scope>NUCLEOTIDE SEQUENCE [LARGE SCALE GENOMIC DNA]</scope>
    <source>
        <strain evidence="2">cv. Nipponbare</strain>
    </source>
</reference>
<dbReference type="EMBL" id="AP014959">
    <property type="protein sequence ID" value="BAS82712.1"/>
    <property type="molecule type" value="Genomic_DNA"/>
</dbReference>
<proteinExistence type="predicted"/>
<dbReference type="eggNOG" id="ENOG502R5PY">
    <property type="taxonomic scope" value="Eukaryota"/>
</dbReference>
<keyword evidence="2" id="KW-1185">Reference proteome</keyword>